<dbReference type="SUPFAM" id="SSF52467">
    <property type="entry name" value="DHS-like NAD/FAD-binding domain"/>
    <property type="match status" value="1"/>
</dbReference>
<feature type="compositionally biased region" description="Basic and acidic residues" evidence="13">
    <location>
        <begin position="370"/>
        <end position="404"/>
    </location>
</feature>
<feature type="binding site" evidence="11 12">
    <location>
        <position position="203"/>
    </location>
    <ligand>
        <name>Zn(2+)</name>
        <dbReference type="ChEBI" id="CHEBI:29105"/>
    </ligand>
</feature>
<dbReference type="InterPro" id="IPR026590">
    <property type="entry name" value="Ssirtuin_cat_dom"/>
</dbReference>
<comment type="cofactor">
    <cofactor evidence="11">
        <name>Zn(2+)</name>
        <dbReference type="ChEBI" id="CHEBI:29105"/>
    </cofactor>
    <text evidence="11">Binds 1 zinc ion per subunit.</text>
</comment>
<evidence type="ECO:0000256" key="9">
    <source>
        <dbReference type="PIRSR" id="PIRSR037938-1"/>
    </source>
</evidence>
<evidence type="ECO:0000256" key="5">
    <source>
        <dbReference type="ARBA" id="ARBA00023027"/>
    </source>
</evidence>
<protein>
    <recommendedName>
        <fullName evidence="8">NAD-dependent protein deacetylase</fullName>
        <ecNumber evidence="8">2.3.1.286</ecNumber>
    </recommendedName>
</protein>
<evidence type="ECO:0000256" key="6">
    <source>
        <dbReference type="ARBA" id="ARBA00048378"/>
    </source>
</evidence>
<keyword evidence="2 8" id="KW-0808">Transferase</keyword>
<dbReference type="GO" id="GO:0017136">
    <property type="term" value="F:histone deacetylase activity, NAD-dependent"/>
    <property type="evidence" value="ECO:0007669"/>
    <property type="project" value="InterPro"/>
</dbReference>
<comment type="similarity">
    <text evidence="1 8">Belongs to the sirtuin family. Class I subfamily.</text>
</comment>
<dbReference type="Proteomes" id="UP000410492">
    <property type="component" value="Unassembled WGS sequence"/>
</dbReference>
<proteinExistence type="inferred from homology"/>
<feature type="domain" description="Deacetylase sirtuin-type" evidence="14">
    <location>
        <begin position="65"/>
        <end position="343"/>
    </location>
</feature>
<feature type="binding site" evidence="11 12">
    <location>
        <position position="227"/>
    </location>
    <ligand>
        <name>Zn(2+)</name>
        <dbReference type="ChEBI" id="CHEBI:29105"/>
    </ligand>
</feature>
<keyword evidence="3 8" id="KW-0479">Metal-binding</keyword>
<evidence type="ECO:0000256" key="7">
    <source>
        <dbReference type="ARBA" id="ARBA00048905"/>
    </source>
</evidence>
<dbReference type="GO" id="GO:0140773">
    <property type="term" value="F:NAD-dependent protein demyristoylase activity"/>
    <property type="evidence" value="ECO:0007669"/>
    <property type="project" value="RHEA"/>
</dbReference>
<evidence type="ECO:0000256" key="4">
    <source>
        <dbReference type="ARBA" id="ARBA00022833"/>
    </source>
</evidence>
<evidence type="ECO:0000256" key="1">
    <source>
        <dbReference type="ARBA" id="ARBA00006924"/>
    </source>
</evidence>
<dbReference type="PANTHER" id="PTHR11085:SF6">
    <property type="entry name" value="NAD-DEPENDENT PROTEIN DEACETYLASE SIRTUIN-2"/>
    <property type="match status" value="1"/>
</dbReference>
<comment type="catalytic activity">
    <reaction evidence="7">
        <text>N(6)-tetradecanoyl-L-lysyl-[protein] + NAD(+) + H2O = 2''-O-tetradecanoyl-ADP-D-ribose + nicotinamide + L-lysyl-[protein]</text>
        <dbReference type="Rhea" id="RHEA:70567"/>
        <dbReference type="Rhea" id="RHEA-COMP:9752"/>
        <dbReference type="Rhea" id="RHEA-COMP:15437"/>
        <dbReference type="ChEBI" id="CHEBI:15377"/>
        <dbReference type="ChEBI" id="CHEBI:17154"/>
        <dbReference type="ChEBI" id="CHEBI:29969"/>
        <dbReference type="ChEBI" id="CHEBI:57540"/>
        <dbReference type="ChEBI" id="CHEBI:141129"/>
        <dbReference type="ChEBI" id="CHEBI:189674"/>
    </reaction>
    <physiologicalReaction direction="left-to-right" evidence="7">
        <dbReference type="Rhea" id="RHEA:70568"/>
    </physiologicalReaction>
</comment>
<evidence type="ECO:0000313" key="15">
    <source>
        <dbReference type="EMBL" id="VEN63169.1"/>
    </source>
</evidence>
<feature type="binding site" evidence="10">
    <location>
        <position position="329"/>
    </location>
    <ligand>
        <name>NAD(+)</name>
        <dbReference type="ChEBI" id="CHEBI:57540"/>
    </ligand>
</feature>
<dbReference type="Gene3D" id="3.40.50.1220">
    <property type="entry name" value="TPP-binding domain"/>
    <property type="match status" value="1"/>
</dbReference>
<gene>
    <name evidence="15" type="ORF">CALMAC_LOCUS20072</name>
</gene>
<feature type="binding site" evidence="10">
    <location>
        <begin position="103"/>
        <end position="105"/>
    </location>
    <ligand>
        <name>NAD(+)</name>
        <dbReference type="ChEBI" id="CHEBI:57540"/>
    </ligand>
</feature>
<feature type="region of interest" description="Disordered" evidence="13">
    <location>
        <begin position="1"/>
        <end position="38"/>
    </location>
</feature>
<keyword evidence="5 8" id="KW-0520">NAD</keyword>
<name>A0A653DSI0_CALMS</name>
<organism evidence="15 16">
    <name type="scientific">Callosobruchus maculatus</name>
    <name type="common">Southern cowpea weevil</name>
    <name type="synonym">Pulse bruchid</name>
    <dbReference type="NCBI Taxonomy" id="64391"/>
    <lineage>
        <taxon>Eukaryota</taxon>
        <taxon>Metazoa</taxon>
        <taxon>Ecdysozoa</taxon>
        <taxon>Arthropoda</taxon>
        <taxon>Hexapoda</taxon>
        <taxon>Insecta</taxon>
        <taxon>Pterygota</taxon>
        <taxon>Neoptera</taxon>
        <taxon>Endopterygota</taxon>
        <taxon>Coleoptera</taxon>
        <taxon>Polyphaga</taxon>
        <taxon>Cucujiformia</taxon>
        <taxon>Chrysomeloidea</taxon>
        <taxon>Chrysomelidae</taxon>
        <taxon>Bruchinae</taxon>
        <taxon>Bruchini</taxon>
        <taxon>Callosobruchus</taxon>
    </lineage>
</organism>
<evidence type="ECO:0000256" key="12">
    <source>
        <dbReference type="PROSITE-ProRule" id="PRU00236"/>
    </source>
</evidence>
<feature type="binding site" evidence="10">
    <location>
        <begin position="292"/>
        <end position="294"/>
    </location>
    <ligand>
        <name>NAD(+)</name>
        <dbReference type="ChEBI" id="CHEBI:57540"/>
    </ligand>
</feature>
<comment type="catalytic activity">
    <reaction evidence="6">
        <text>N(6)-hexadecanoyl-L-lysyl-[protein] + NAD(+) + H2O = 2''-O-hexadecanoyl-ADP-D-ribose + nicotinamide + L-lysyl-[protein]</text>
        <dbReference type="Rhea" id="RHEA:70563"/>
        <dbReference type="Rhea" id="RHEA-COMP:9752"/>
        <dbReference type="Rhea" id="RHEA-COMP:14175"/>
        <dbReference type="ChEBI" id="CHEBI:15377"/>
        <dbReference type="ChEBI" id="CHEBI:17154"/>
        <dbReference type="ChEBI" id="CHEBI:29969"/>
        <dbReference type="ChEBI" id="CHEBI:57540"/>
        <dbReference type="ChEBI" id="CHEBI:138936"/>
        <dbReference type="ChEBI" id="CHEBI:189673"/>
    </reaction>
    <physiologicalReaction direction="left-to-right" evidence="6">
        <dbReference type="Rhea" id="RHEA:70564"/>
    </physiologicalReaction>
</comment>
<dbReference type="Pfam" id="PF02146">
    <property type="entry name" value="SIR2"/>
    <property type="match status" value="1"/>
</dbReference>
<keyword evidence="16" id="KW-1185">Reference proteome</keyword>
<evidence type="ECO:0000256" key="10">
    <source>
        <dbReference type="PIRSR" id="PIRSR037938-2"/>
    </source>
</evidence>
<evidence type="ECO:0000313" key="16">
    <source>
        <dbReference type="Proteomes" id="UP000410492"/>
    </source>
</evidence>
<dbReference type="Gene3D" id="3.30.1600.10">
    <property type="entry name" value="SIR2/SIRT2 'Small Domain"/>
    <property type="match status" value="1"/>
</dbReference>
<dbReference type="InterPro" id="IPR017328">
    <property type="entry name" value="Sirtuin_class_I"/>
</dbReference>
<dbReference type="PROSITE" id="PS50305">
    <property type="entry name" value="SIRTUIN"/>
    <property type="match status" value="1"/>
</dbReference>
<evidence type="ECO:0000259" key="14">
    <source>
        <dbReference type="PROSITE" id="PS50305"/>
    </source>
</evidence>
<evidence type="ECO:0000256" key="3">
    <source>
        <dbReference type="ARBA" id="ARBA00022723"/>
    </source>
</evidence>
<dbReference type="PANTHER" id="PTHR11085">
    <property type="entry name" value="NAD-DEPENDENT PROTEIN DEACYLASE SIRTUIN-5, MITOCHONDRIAL-RELATED"/>
    <property type="match status" value="1"/>
</dbReference>
<accession>A0A653DSI0</accession>
<feature type="region of interest" description="Disordered" evidence="13">
    <location>
        <begin position="354"/>
        <end position="404"/>
    </location>
</feature>
<feature type="binding site" evidence="11 12">
    <location>
        <position position="206"/>
    </location>
    <ligand>
        <name>Zn(2+)</name>
        <dbReference type="ChEBI" id="CHEBI:29105"/>
    </ligand>
</feature>
<evidence type="ECO:0000256" key="11">
    <source>
        <dbReference type="PIRSR" id="PIRSR037938-3"/>
    </source>
</evidence>
<dbReference type="CDD" id="cd01408">
    <property type="entry name" value="SIRT1"/>
    <property type="match status" value="1"/>
</dbReference>
<keyword evidence="4 8" id="KW-0862">Zinc</keyword>
<dbReference type="GO" id="GO:0140774">
    <property type="term" value="F:NAD-dependent protein depalmitoylase activity"/>
    <property type="evidence" value="ECO:0007669"/>
    <property type="project" value="RHEA"/>
</dbReference>
<feature type="binding site" evidence="10">
    <location>
        <begin position="175"/>
        <end position="178"/>
    </location>
    <ligand>
        <name>NAD(+)</name>
        <dbReference type="ChEBI" id="CHEBI:57540"/>
    </ligand>
</feature>
<evidence type="ECO:0000256" key="13">
    <source>
        <dbReference type="SAM" id="MobiDB-lite"/>
    </source>
</evidence>
<dbReference type="OrthoDB" id="420264at2759"/>
<dbReference type="EMBL" id="CAACVG010014436">
    <property type="protein sequence ID" value="VEN63169.1"/>
    <property type="molecule type" value="Genomic_DNA"/>
</dbReference>
<sequence length="404" mass="45355">MSAQNSEEKSGDTPSTTDNTETPSSSGSTTENPGLSFSMEQLRRYLAEKLSLRDEDSSGERQKVKILDNVNLDGIVEHIKKNNCRNVITMAGAGISTSAGIPDFRSPGTGLYDNLQKYNLPHPQAIFELDFFHENPKPFFVLAKELYPGSFKPTVCHYFIKMLAEKELLLRHYTQNIDTLERVAGIPDDKIVEAHGTFYTGHCLGCHHKYTLDWMKERIFKDEIPICEKCPGVVKPDIVFFGENLPDKFHNLIGQDFPKCDLLIVLGSSLVVQPFASLIDRVEPKVPRLLINREKAGHQTGILSLLGMSSGMDFDSKDNTRDVFWGGDCDTGCQLLADKLGWGDELREMVKKEHELIDQKNKNTATPPKSADEKQSDTKSKDKPKEKEKGEGTEKEKQSEKTDQ</sequence>
<dbReference type="GO" id="GO:0070403">
    <property type="term" value="F:NAD+ binding"/>
    <property type="evidence" value="ECO:0007669"/>
    <property type="project" value="UniProtKB-UniRule"/>
</dbReference>
<dbReference type="GO" id="GO:0005634">
    <property type="term" value="C:nucleus"/>
    <property type="evidence" value="ECO:0007669"/>
    <property type="project" value="TreeGrafter"/>
</dbReference>
<feature type="compositionally biased region" description="Low complexity" evidence="13">
    <location>
        <begin position="19"/>
        <end position="34"/>
    </location>
</feature>
<dbReference type="InterPro" id="IPR050134">
    <property type="entry name" value="NAD-dep_sirtuin_deacylases"/>
</dbReference>
<dbReference type="InterPro" id="IPR026591">
    <property type="entry name" value="Sirtuin_cat_small_dom_sf"/>
</dbReference>
<reference evidence="15 16" key="1">
    <citation type="submission" date="2019-01" db="EMBL/GenBank/DDBJ databases">
        <authorList>
            <person name="Sayadi A."/>
        </authorList>
    </citation>
    <scope>NUCLEOTIDE SEQUENCE [LARGE SCALE GENOMIC DNA]</scope>
</reference>
<feature type="binding site" evidence="10">
    <location>
        <begin position="93"/>
        <end position="97"/>
    </location>
    <ligand>
        <name>NAD(+)</name>
        <dbReference type="ChEBI" id="CHEBI:57540"/>
    </ligand>
</feature>
<dbReference type="InterPro" id="IPR029035">
    <property type="entry name" value="DHS-like_NAD/FAD-binding_dom"/>
</dbReference>
<evidence type="ECO:0000256" key="8">
    <source>
        <dbReference type="PIRNR" id="PIRNR037938"/>
    </source>
</evidence>
<feature type="compositionally biased region" description="Basic and acidic residues" evidence="13">
    <location>
        <begin position="1"/>
        <end position="11"/>
    </location>
</feature>
<feature type="binding site" evidence="11 12">
    <location>
        <position position="230"/>
    </location>
    <ligand>
        <name>Zn(2+)</name>
        <dbReference type="ChEBI" id="CHEBI:29105"/>
    </ligand>
</feature>
<comment type="catalytic activity">
    <reaction evidence="8">
        <text>N(6)-acetyl-L-lysyl-[protein] + NAD(+) + H2O = 2''-O-acetyl-ADP-D-ribose + nicotinamide + L-lysyl-[protein]</text>
        <dbReference type="Rhea" id="RHEA:43636"/>
        <dbReference type="Rhea" id="RHEA-COMP:9752"/>
        <dbReference type="Rhea" id="RHEA-COMP:10731"/>
        <dbReference type="ChEBI" id="CHEBI:15377"/>
        <dbReference type="ChEBI" id="CHEBI:17154"/>
        <dbReference type="ChEBI" id="CHEBI:29969"/>
        <dbReference type="ChEBI" id="CHEBI:57540"/>
        <dbReference type="ChEBI" id="CHEBI:61930"/>
        <dbReference type="ChEBI" id="CHEBI:83767"/>
        <dbReference type="EC" id="2.3.1.286"/>
    </reaction>
</comment>
<dbReference type="AlphaFoldDB" id="A0A653DSI0"/>
<dbReference type="InterPro" id="IPR003000">
    <property type="entry name" value="Sirtuin"/>
</dbReference>
<feature type="active site" description="Proton acceptor" evidence="9 12">
    <location>
        <position position="195"/>
    </location>
</feature>
<dbReference type="EC" id="2.3.1.286" evidence="8"/>
<dbReference type="GO" id="GO:0008270">
    <property type="term" value="F:zinc ion binding"/>
    <property type="evidence" value="ECO:0007669"/>
    <property type="project" value="UniProtKB-UniRule"/>
</dbReference>
<dbReference type="PIRSF" id="PIRSF037938">
    <property type="entry name" value="SIR2_euk"/>
    <property type="match status" value="1"/>
</dbReference>
<evidence type="ECO:0000256" key="2">
    <source>
        <dbReference type="ARBA" id="ARBA00022679"/>
    </source>
</evidence>